<name>A0A6G0VZL2_APHCR</name>
<dbReference type="Proteomes" id="UP000478052">
    <property type="component" value="Unassembled WGS sequence"/>
</dbReference>
<accession>A0A6G0VZL2</accession>
<keyword evidence="2" id="KW-1185">Reference proteome</keyword>
<organism evidence="1 2">
    <name type="scientific">Aphis craccivora</name>
    <name type="common">Cowpea aphid</name>
    <dbReference type="NCBI Taxonomy" id="307492"/>
    <lineage>
        <taxon>Eukaryota</taxon>
        <taxon>Metazoa</taxon>
        <taxon>Ecdysozoa</taxon>
        <taxon>Arthropoda</taxon>
        <taxon>Hexapoda</taxon>
        <taxon>Insecta</taxon>
        <taxon>Pterygota</taxon>
        <taxon>Neoptera</taxon>
        <taxon>Paraneoptera</taxon>
        <taxon>Hemiptera</taxon>
        <taxon>Sternorrhyncha</taxon>
        <taxon>Aphidomorpha</taxon>
        <taxon>Aphidoidea</taxon>
        <taxon>Aphididae</taxon>
        <taxon>Aphidini</taxon>
        <taxon>Aphis</taxon>
        <taxon>Aphis</taxon>
    </lineage>
</organism>
<protein>
    <submittedName>
        <fullName evidence="1">Uncharacterized protein</fullName>
    </submittedName>
</protein>
<comment type="caution">
    <text evidence="1">The sequence shown here is derived from an EMBL/GenBank/DDBJ whole genome shotgun (WGS) entry which is preliminary data.</text>
</comment>
<dbReference type="OrthoDB" id="6612707at2759"/>
<reference evidence="1 2" key="1">
    <citation type="submission" date="2019-08" db="EMBL/GenBank/DDBJ databases">
        <title>Whole genome of Aphis craccivora.</title>
        <authorList>
            <person name="Voronova N.V."/>
            <person name="Shulinski R.S."/>
            <person name="Bandarenka Y.V."/>
            <person name="Zhorov D.G."/>
            <person name="Warner D."/>
        </authorList>
    </citation>
    <scope>NUCLEOTIDE SEQUENCE [LARGE SCALE GENOMIC DNA]</scope>
    <source>
        <strain evidence="1">180601</strain>
        <tissue evidence="1">Whole Body</tissue>
    </source>
</reference>
<dbReference type="EMBL" id="VUJU01010569">
    <property type="protein sequence ID" value="KAF0713777.1"/>
    <property type="molecule type" value="Genomic_DNA"/>
</dbReference>
<evidence type="ECO:0000313" key="2">
    <source>
        <dbReference type="Proteomes" id="UP000478052"/>
    </source>
</evidence>
<gene>
    <name evidence="1" type="ORF">FWK35_00026398</name>
</gene>
<sequence length="437" mass="50780">MGPYWDDGNYRKLTYQLCVMGRLQVYGGKWNLPEAKAVADPFQQFLTTDEMYTSRDDLRQSPPATEQPVFPDFENITPSSRQIRKDFMKMGLQEQLPADHPLLKLHRKSLELSHEKMSPAVNNYMANVSRILYYVATWLRDRNTKAWHWTDLLCCEVDPYIEYLEKRERLGQTIATSINYIKNLSTLFDYAFNNYAIEDPSLPKTFDLQPCTITLNKMRTVCKEKDEATTLPQYAEVKKVIDRIESDVPEFLGRLEDNFASQDIIRVAAEPRCSGMQRMVSTWWRKTSCGVAVLVLWISKHRSGVVSDMTTGEWSERRYEDNKAIVTVAKHKTGDKEPALIVLPHDLEQLMMMGKRLVKLYDKVNKIYGSKLSACIFRRMAKALQHSEGTALRYYQVPDTREAIRRQATIETVDQTANFEAAILEEFYDFKDLRRVD</sequence>
<proteinExistence type="predicted"/>
<evidence type="ECO:0000313" key="1">
    <source>
        <dbReference type="EMBL" id="KAF0713777.1"/>
    </source>
</evidence>
<dbReference type="AlphaFoldDB" id="A0A6G0VZL2"/>